<dbReference type="Pfam" id="PF26563">
    <property type="entry name" value="Rv3660c_N"/>
    <property type="match status" value="1"/>
</dbReference>
<dbReference type="InterPro" id="IPR059050">
    <property type="entry name" value="Rv3660c_N"/>
</dbReference>
<dbReference type="EMBL" id="JBHTIW010000009">
    <property type="protein sequence ID" value="MFD0920873.1"/>
    <property type="molecule type" value="Genomic_DNA"/>
</dbReference>
<proteinExistence type="predicted"/>
<dbReference type="Proteomes" id="UP001597018">
    <property type="component" value="Unassembled WGS sequence"/>
</dbReference>
<dbReference type="PANTHER" id="PTHR43384:SF11">
    <property type="entry name" value="SEPTUM SITE DETERMINING PROTEIN"/>
    <property type="match status" value="1"/>
</dbReference>
<name>A0ABW3FSP5_9PSEU</name>
<gene>
    <name evidence="2" type="primary">ssd</name>
    <name evidence="2" type="ORF">ACFQ16_14060</name>
</gene>
<accession>A0ABW3FSP5</accession>
<evidence type="ECO:0000313" key="3">
    <source>
        <dbReference type="Proteomes" id="UP001597018"/>
    </source>
</evidence>
<feature type="domain" description="Rv3660c-like CheY-like N-terminal" evidence="1">
    <location>
        <begin position="8"/>
        <end position="114"/>
    </location>
</feature>
<comment type="caution">
    <text evidence="2">The sequence shown here is derived from an EMBL/GenBank/DDBJ whole genome shotgun (WGS) entry which is preliminary data.</text>
</comment>
<protein>
    <submittedName>
        <fullName evidence="2">Septum site-determining protein Ssd</fullName>
    </submittedName>
</protein>
<keyword evidence="3" id="KW-1185">Reference proteome</keyword>
<dbReference type="RefSeq" id="WP_263250522.1">
    <property type="nucleotide sequence ID" value="NZ_BAABLT010000011.1"/>
</dbReference>
<dbReference type="InterPro" id="IPR027417">
    <property type="entry name" value="P-loop_NTPase"/>
</dbReference>
<dbReference type="PANTHER" id="PTHR43384">
    <property type="entry name" value="SEPTUM SITE-DETERMINING PROTEIN MIND HOMOLOG, CHLOROPLASTIC-RELATED"/>
    <property type="match status" value="1"/>
</dbReference>
<dbReference type="SUPFAM" id="SSF52540">
    <property type="entry name" value="P-loop containing nucleoside triphosphate hydrolases"/>
    <property type="match status" value="1"/>
</dbReference>
<sequence length="373" mass="38079">MSGPMLFTSDSELAEEVLRLAAASGCELVHVTDPSSAEGMWRCAPVVLLDRGTAEFGMASGLPRRPGVLVVCRATTEQLWRSAFGVGAEHVVALPEQESQLIDVLTDALHGPPRRDGRVLAVLGGRGGAGASVLATATAVRAARRGDRALLVDCDPMGGGLDLATGTEDVDGARWSGLAVGAGRLVASALHDALPARRFGAGALSVLSCDRDGPSTGLTPESVRTVVGTGRRAGDTVVCDLPRALPEPATAALRHADLVVVVVPAEVRSCAAAARTVASVAERTAAPVRLVVRGPATSGLGVADVREAVGAQVLTAMRAQPGLAEAVDRAGFPALRPGSRGVLTRVAARVLDELDACESAVDEWRPLSTVGGG</sequence>
<organism evidence="2 3">
    <name type="scientific">Saccharopolyspora rosea</name>
    <dbReference type="NCBI Taxonomy" id="524884"/>
    <lineage>
        <taxon>Bacteria</taxon>
        <taxon>Bacillati</taxon>
        <taxon>Actinomycetota</taxon>
        <taxon>Actinomycetes</taxon>
        <taxon>Pseudonocardiales</taxon>
        <taxon>Pseudonocardiaceae</taxon>
        <taxon>Saccharopolyspora</taxon>
    </lineage>
</organism>
<dbReference type="Gene3D" id="3.40.50.300">
    <property type="entry name" value="P-loop containing nucleotide triphosphate hydrolases"/>
    <property type="match status" value="1"/>
</dbReference>
<evidence type="ECO:0000259" key="1">
    <source>
        <dbReference type="Pfam" id="PF26563"/>
    </source>
</evidence>
<evidence type="ECO:0000313" key="2">
    <source>
        <dbReference type="EMBL" id="MFD0920873.1"/>
    </source>
</evidence>
<dbReference type="InterPro" id="IPR022521">
    <property type="entry name" value="Rv3660c"/>
</dbReference>
<reference evidence="3" key="1">
    <citation type="journal article" date="2019" name="Int. J. Syst. Evol. Microbiol.">
        <title>The Global Catalogue of Microorganisms (GCM) 10K type strain sequencing project: providing services to taxonomists for standard genome sequencing and annotation.</title>
        <authorList>
            <consortium name="The Broad Institute Genomics Platform"/>
            <consortium name="The Broad Institute Genome Sequencing Center for Infectious Disease"/>
            <person name="Wu L."/>
            <person name="Ma J."/>
        </authorList>
    </citation>
    <scope>NUCLEOTIDE SEQUENCE [LARGE SCALE GENOMIC DNA]</scope>
    <source>
        <strain evidence="3">CCUG 56401</strain>
    </source>
</reference>
<dbReference type="NCBIfam" id="TIGR03815">
    <property type="entry name" value="CpaE_hom_Actino"/>
    <property type="match status" value="1"/>
</dbReference>
<dbReference type="InterPro" id="IPR050625">
    <property type="entry name" value="ParA/MinD_ATPase"/>
</dbReference>